<keyword evidence="2" id="KW-0521">NADP</keyword>
<name>A0ABN2Q8T2_9MICO</name>
<dbReference type="Gene3D" id="3.40.430.10">
    <property type="entry name" value="Dihydrofolate Reductase, subunit A"/>
    <property type="match status" value="1"/>
</dbReference>
<proteinExistence type="predicted"/>
<organism evidence="5 6">
    <name type="scientific">Agromyces allii</name>
    <dbReference type="NCBI Taxonomy" id="393607"/>
    <lineage>
        <taxon>Bacteria</taxon>
        <taxon>Bacillati</taxon>
        <taxon>Actinomycetota</taxon>
        <taxon>Actinomycetes</taxon>
        <taxon>Micrococcales</taxon>
        <taxon>Microbacteriaceae</taxon>
        <taxon>Agromyces</taxon>
    </lineage>
</organism>
<accession>A0ABN2Q8T2</accession>
<dbReference type="RefSeq" id="WP_211373406.1">
    <property type="nucleotide sequence ID" value="NZ_BAAAMK010000002.1"/>
</dbReference>
<evidence type="ECO:0000313" key="5">
    <source>
        <dbReference type="EMBL" id="GAA1946847.1"/>
    </source>
</evidence>
<reference evidence="5 6" key="1">
    <citation type="journal article" date="2019" name="Int. J. Syst. Evol. Microbiol.">
        <title>The Global Catalogue of Microorganisms (GCM) 10K type strain sequencing project: providing services to taxonomists for standard genome sequencing and annotation.</title>
        <authorList>
            <consortium name="The Broad Institute Genomics Platform"/>
            <consortium name="The Broad Institute Genome Sequencing Center for Infectious Disease"/>
            <person name="Wu L."/>
            <person name="Ma J."/>
        </authorList>
    </citation>
    <scope>NUCLEOTIDE SEQUENCE [LARGE SCALE GENOMIC DNA]</scope>
    <source>
        <strain evidence="5 6">JCM 13584</strain>
    </source>
</reference>
<dbReference type="InterPro" id="IPR024072">
    <property type="entry name" value="DHFR-like_dom_sf"/>
</dbReference>
<evidence type="ECO:0000256" key="3">
    <source>
        <dbReference type="ARBA" id="ARBA00023002"/>
    </source>
</evidence>
<dbReference type="Pfam" id="PF01872">
    <property type="entry name" value="RibD_C"/>
    <property type="match status" value="1"/>
</dbReference>
<protein>
    <submittedName>
        <fullName evidence="5">Pyrimidine reductase family protein</fullName>
    </submittedName>
</protein>
<evidence type="ECO:0000259" key="4">
    <source>
        <dbReference type="Pfam" id="PF01872"/>
    </source>
</evidence>
<dbReference type="InterPro" id="IPR002734">
    <property type="entry name" value="RibDG_C"/>
</dbReference>
<evidence type="ECO:0000256" key="2">
    <source>
        <dbReference type="ARBA" id="ARBA00022857"/>
    </source>
</evidence>
<comment type="pathway">
    <text evidence="1">Cofactor biosynthesis; riboflavin biosynthesis.</text>
</comment>
<feature type="domain" description="Bacterial bifunctional deaminase-reductase C-terminal" evidence="4">
    <location>
        <begin position="25"/>
        <end position="225"/>
    </location>
</feature>
<dbReference type="SUPFAM" id="SSF53597">
    <property type="entry name" value="Dihydrofolate reductase-like"/>
    <property type="match status" value="1"/>
</dbReference>
<dbReference type="EMBL" id="BAAAMK010000002">
    <property type="protein sequence ID" value="GAA1946847.1"/>
    <property type="molecule type" value="Genomic_DNA"/>
</dbReference>
<dbReference type="InterPro" id="IPR050765">
    <property type="entry name" value="Riboflavin_Biosynth_HTPR"/>
</dbReference>
<evidence type="ECO:0000256" key="1">
    <source>
        <dbReference type="ARBA" id="ARBA00005104"/>
    </source>
</evidence>
<sequence>MTGGAAVDREHLLAAYALPERQRASVRMNFVASIDGAVTVDGRSGGLGDASDRLAMQAMRALADVVLVGAGTVRAEGYGGLSVDGADAAWRRSHDLAEQPRIAVVSSRLDLDPRHPFFERAVTRPLVVTHAAAPEPRRAALADVADVLVCGDGEVDLAEAQRQLGALGLAQVLCEGGPHLFGALLDADLVDEVCLSLSPLLVGGTAGRIVQGAREAARSMRLVHAIPAGDLLLLRYARG</sequence>
<keyword evidence="3" id="KW-0560">Oxidoreductase</keyword>
<keyword evidence="6" id="KW-1185">Reference proteome</keyword>
<dbReference type="PANTHER" id="PTHR38011">
    <property type="entry name" value="DIHYDROFOLATE REDUCTASE FAMILY PROTEIN (AFU_ORTHOLOGUE AFUA_8G06820)"/>
    <property type="match status" value="1"/>
</dbReference>
<dbReference type="Proteomes" id="UP001499954">
    <property type="component" value="Unassembled WGS sequence"/>
</dbReference>
<comment type="caution">
    <text evidence="5">The sequence shown here is derived from an EMBL/GenBank/DDBJ whole genome shotgun (WGS) entry which is preliminary data.</text>
</comment>
<evidence type="ECO:0000313" key="6">
    <source>
        <dbReference type="Proteomes" id="UP001499954"/>
    </source>
</evidence>
<gene>
    <name evidence="5" type="ORF">GCM10009717_11420</name>
</gene>
<dbReference type="PANTHER" id="PTHR38011:SF7">
    <property type="entry name" value="2,5-DIAMINO-6-RIBOSYLAMINO-4(3H)-PYRIMIDINONE 5'-PHOSPHATE REDUCTASE"/>
    <property type="match status" value="1"/>
</dbReference>